<keyword evidence="3" id="KW-1185">Reference proteome</keyword>
<feature type="non-terminal residue" evidence="2">
    <location>
        <position position="1"/>
    </location>
</feature>
<accession>A0A1T4Z4I6</accession>
<dbReference type="STRING" id="48467.SAMN02745166_05019"/>
<dbReference type="SUPFAM" id="SSF53098">
    <property type="entry name" value="Ribonuclease H-like"/>
    <property type="match status" value="1"/>
</dbReference>
<dbReference type="EMBL" id="FUYE01000030">
    <property type="protein sequence ID" value="SKB08778.1"/>
    <property type="molecule type" value="Genomic_DNA"/>
</dbReference>
<dbReference type="InterPro" id="IPR012337">
    <property type="entry name" value="RNaseH-like_sf"/>
</dbReference>
<evidence type="ECO:0000313" key="2">
    <source>
        <dbReference type="EMBL" id="SKB08778.1"/>
    </source>
</evidence>
<name>A0A1T4Z4I6_9BACT</name>
<evidence type="ECO:0000259" key="1">
    <source>
        <dbReference type="Pfam" id="PF13701"/>
    </source>
</evidence>
<dbReference type="InterPro" id="IPR025668">
    <property type="entry name" value="Tnp_DDE_dom"/>
</dbReference>
<sequence length="135" mass="15810">YRFSLYVTNLDLPLDQIWNIYNSRADCENRIRELKQDFGLEAFCLKDFWATEASFRFIMVAYNLISLFRHFGLNSHNQSTLATLRSQCFAIGGWVSEHARKRVLKLSLPRRKRPWMEAILLKIESLAAPFAYSTA</sequence>
<feature type="domain" description="Transposase DDE" evidence="1">
    <location>
        <begin position="6"/>
        <end position="125"/>
    </location>
</feature>
<reference evidence="3" key="1">
    <citation type="submission" date="2017-02" db="EMBL/GenBank/DDBJ databases">
        <authorList>
            <person name="Varghese N."/>
            <person name="Submissions S."/>
        </authorList>
    </citation>
    <scope>NUCLEOTIDE SEQUENCE [LARGE SCALE GENOMIC DNA]</scope>
    <source>
        <strain evidence="3">ATCC 700200</strain>
    </source>
</reference>
<dbReference type="AlphaFoldDB" id="A0A1T4Z4I6"/>
<dbReference type="Proteomes" id="UP000190774">
    <property type="component" value="Unassembled WGS sequence"/>
</dbReference>
<protein>
    <submittedName>
        <fullName evidence="2">Transposase DDE domain-containing protein</fullName>
    </submittedName>
</protein>
<proteinExistence type="predicted"/>
<evidence type="ECO:0000313" key="3">
    <source>
        <dbReference type="Proteomes" id="UP000190774"/>
    </source>
</evidence>
<organism evidence="2 3">
    <name type="scientific">Prosthecobacter debontii</name>
    <dbReference type="NCBI Taxonomy" id="48467"/>
    <lineage>
        <taxon>Bacteria</taxon>
        <taxon>Pseudomonadati</taxon>
        <taxon>Verrucomicrobiota</taxon>
        <taxon>Verrucomicrobiia</taxon>
        <taxon>Verrucomicrobiales</taxon>
        <taxon>Verrucomicrobiaceae</taxon>
        <taxon>Prosthecobacter</taxon>
    </lineage>
</organism>
<gene>
    <name evidence="2" type="ORF">SAMN02745166_05019</name>
</gene>
<dbReference type="RefSeq" id="WP_217699066.1">
    <property type="nucleotide sequence ID" value="NZ_FUYE01000030.1"/>
</dbReference>
<dbReference type="Pfam" id="PF13701">
    <property type="entry name" value="DDE_Tnp_1_4"/>
    <property type="match status" value="1"/>
</dbReference>